<feature type="signal peptide" evidence="1">
    <location>
        <begin position="1"/>
        <end position="18"/>
    </location>
</feature>
<dbReference type="Proteomes" id="UP001578633">
    <property type="component" value="Chromosome 9"/>
</dbReference>
<dbReference type="RefSeq" id="XP_069303552.1">
    <property type="nucleotide sequence ID" value="XM_069455673.1"/>
</dbReference>
<feature type="chain" id="PRO_5046617569" evidence="1">
    <location>
        <begin position="19"/>
        <end position="139"/>
    </location>
</feature>
<organism evidence="2 3">
    <name type="scientific">Alternaria dauci</name>
    <dbReference type="NCBI Taxonomy" id="48095"/>
    <lineage>
        <taxon>Eukaryota</taxon>
        <taxon>Fungi</taxon>
        <taxon>Dikarya</taxon>
        <taxon>Ascomycota</taxon>
        <taxon>Pezizomycotina</taxon>
        <taxon>Dothideomycetes</taxon>
        <taxon>Pleosporomycetidae</taxon>
        <taxon>Pleosporales</taxon>
        <taxon>Pleosporineae</taxon>
        <taxon>Pleosporaceae</taxon>
        <taxon>Alternaria</taxon>
        <taxon>Alternaria sect. Porri</taxon>
    </lineage>
</organism>
<evidence type="ECO:0000313" key="3">
    <source>
        <dbReference type="Proteomes" id="UP001578633"/>
    </source>
</evidence>
<sequence>MQIMNLAVLAATLATVGAWTLDDYGKWVANNAWRDNLNGVHKVHESCAERDGSRNLGDGELCGYSTDANGGMFHGSCYYENDKIDCIQGCPDPFNTCQYEDSEGICVYGYAACLQKMGCSGTAQQADCMGYASGCASAC</sequence>
<name>A0ABR3U8Z1_9PLEO</name>
<reference evidence="2 3" key="1">
    <citation type="submission" date="2024-09" db="EMBL/GenBank/DDBJ databases">
        <title>T2T genomes of carrot and Alternaria dauci and their utility for understanding host-pathogen interaction during carrot leaf blight disease.</title>
        <authorList>
            <person name="Liu W."/>
            <person name="Xu S."/>
            <person name="Ou C."/>
            <person name="Liu X."/>
            <person name="Zhuang F."/>
            <person name="Deng X.W."/>
        </authorList>
    </citation>
    <scope>NUCLEOTIDE SEQUENCE [LARGE SCALE GENOMIC DNA]</scope>
    <source>
        <strain evidence="2 3">A2016</strain>
    </source>
</reference>
<comment type="caution">
    <text evidence="2">The sequence shown here is derived from an EMBL/GenBank/DDBJ whole genome shotgun (WGS) entry which is preliminary data.</text>
</comment>
<proteinExistence type="predicted"/>
<keyword evidence="1" id="KW-0732">Signal</keyword>
<keyword evidence="3" id="KW-1185">Reference proteome</keyword>
<dbReference type="GeneID" id="96089797"/>
<gene>
    <name evidence="2" type="ORF">ACET3X_009475</name>
</gene>
<evidence type="ECO:0000256" key="1">
    <source>
        <dbReference type="SAM" id="SignalP"/>
    </source>
</evidence>
<dbReference type="EMBL" id="JBHGVX010000009">
    <property type="protein sequence ID" value="KAL1792968.1"/>
    <property type="molecule type" value="Genomic_DNA"/>
</dbReference>
<accession>A0ABR3U8Z1</accession>
<evidence type="ECO:0000313" key="2">
    <source>
        <dbReference type="EMBL" id="KAL1792968.1"/>
    </source>
</evidence>
<protein>
    <submittedName>
        <fullName evidence="2">Uncharacterized protein</fullName>
    </submittedName>
</protein>